<dbReference type="EMBL" id="JAFBDZ010000001">
    <property type="protein sequence ID" value="MBM7584283.1"/>
    <property type="molecule type" value="Genomic_DNA"/>
</dbReference>
<evidence type="ECO:0000313" key="8">
    <source>
        <dbReference type="EMBL" id="MBM7584283.1"/>
    </source>
</evidence>
<protein>
    <submittedName>
        <fullName evidence="8">Small GTP-binding protein</fullName>
    </submittedName>
</protein>
<keyword evidence="4" id="KW-0342">GTP-binding</keyword>
<dbReference type="PANTHER" id="PTHR10465:SF0">
    <property type="entry name" value="SARCALUMENIN"/>
    <property type="match status" value="1"/>
</dbReference>
<organism evidence="8 9">
    <name type="scientific">Rossellomorea pakistanensis</name>
    <dbReference type="NCBI Taxonomy" id="992288"/>
    <lineage>
        <taxon>Bacteria</taxon>
        <taxon>Bacillati</taxon>
        <taxon>Bacillota</taxon>
        <taxon>Bacilli</taxon>
        <taxon>Bacillales</taxon>
        <taxon>Bacillaceae</taxon>
        <taxon>Rossellomorea</taxon>
    </lineage>
</organism>
<feature type="domain" description="Dynamin N-terminal" evidence="7">
    <location>
        <begin position="53"/>
        <end position="208"/>
    </location>
</feature>
<evidence type="ECO:0000256" key="5">
    <source>
        <dbReference type="ARBA" id="ARBA00023136"/>
    </source>
</evidence>
<dbReference type="InterPro" id="IPR045063">
    <property type="entry name" value="Dynamin_N"/>
</dbReference>
<evidence type="ECO:0000256" key="1">
    <source>
        <dbReference type="ARBA" id="ARBA00004370"/>
    </source>
</evidence>
<dbReference type="CDD" id="cd09912">
    <property type="entry name" value="DLP_2"/>
    <property type="match status" value="2"/>
</dbReference>
<keyword evidence="3" id="KW-0378">Hydrolase</keyword>
<reference evidence="8 9" key="1">
    <citation type="submission" date="2021-01" db="EMBL/GenBank/DDBJ databases">
        <title>Genomic Encyclopedia of Type Strains, Phase IV (KMG-IV): sequencing the most valuable type-strain genomes for metagenomic binning, comparative biology and taxonomic classification.</title>
        <authorList>
            <person name="Goeker M."/>
        </authorList>
    </citation>
    <scope>NUCLEOTIDE SEQUENCE [LARGE SCALE GENOMIC DNA]</scope>
    <source>
        <strain evidence="8 9">DSM 24834</strain>
    </source>
</reference>
<gene>
    <name evidence="8" type="ORF">JOC86_000820</name>
</gene>
<proteinExistence type="predicted"/>
<feature type="coiled-coil region" evidence="6">
    <location>
        <begin position="1059"/>
        <end position="1086"/>
    </location>
</feature>
<name>A0ABS2N8V2_9BACI</name>
<dbReference type="PANTHER" id="PTHR10465">
    <property type="entry name" value="TRANSMEMBRANE GTPASE FZO1"/>
    <property type="match status" value="1"/>
</dbReference>
<dbReference type="Gene3D" id="3.40.50.300">
    <property type="entry name" value="P-loop containing nucleotide triphosphate hydrolases"/>
    <property type="match status" value="3"/>
</dbReference>
<evidence type="ECO:0000256" key="4">
    <source>
        <dbReference type="ARBA" id="ARBA00023134"/>
    </source>
</evidence>
<evidence type="ECO:0000256" key="3">
    <source>
        <dbReference type="ARBA" id="ARBA00022801"/>
    </source>
</evidence>
<dbReference type="InterPro" id="IPR027417">
    <property type="entry name" value="P-loop_NTPase"/>
</dbReference>
<keyword evidence="6" id="KW-0175">Coiled coil</keyword>
<dbReference type="Pfam" id="PF00350">
    <property type="entry name" value="Dynamin_N"/>
    <property type="match status" value="2"/>
</dbReference>
<comment type="subcellular location">
    <subcellularLocation>
        <location evidence="1">Membrane</location>
    </subcellularLocation>
</comment>
<accession>A0ABS2N8V2</accession>
<evidence type="ECO:0000313" key="9">
    <source>
        <dbReference type="Proteomes" id="UP001646157"/>
    </source>
</evidence>
<dbReference type="Proteomes" id="UP001646157">
    <property type="component" value="Unassembled WGS sequence"/>
</dbReference>
<dbReference type="SUPFAM" id="SSF52540">
    <property type="entry name" value="P-loop containing nucleoside triphosphate hydrolases"/>
    <property type="match status" value="2"/>
</dbReference>
<sequence length="1212" mass="141014">MSTKNVTKRIETNEQALHTLASLYKEFLKKGDIETVKKAEILARKMWKNEFIVAFCGHFSAGKSTMINSLIGENVLPSSPIPTSANTVKVHRSVTDFTKVFYHDKAPVLFPEDYDFEIVKDFCKDGQNVHSIEIGHKDSALPEGVTVMDTPGVDSTDEAHKISTESALHVADIVFYVMDYNHVQSQLNFQYTKELLSHGVKLYLIVNQVDKHNEEELSFESFKNSVKKSFESWNVNPEGIYYTTLKKEDDPHNQLLEVKSLISGSLDNKTEMILNTYQSGIDQLLAQHQKWLEQELEEVRAEAESIIDKQDWENKDELIQQEISLKEAIEQHNPDRYLTGFKKEIEKVLKNAYLMPFETRELAKSYLESQERNFKVGLFFSKKKTEEVRETRFHSFMNQLKEGVTSQLEWHLKSKGNEYIKKSGVDDPDVLQNLENIRIEVNENVIQKPMKQGANVTGEYVLNYCEELATNLKRMAKVQTDIWVETWMEALRLQSKEESQDLEEKYEIIKPKVEWFYKLDSLETEQQEHLRVLYLKLKKHNLDQEEIITQWQKEWNQDANNVSIFSGELKKQEKALSIENVIEQERINDTDSQNVEDMVKKLNQMSSKFKEIRGFSQLANQLKLKAERLGNQEFTIALFGAFSAGKSSFANALLGEKVLPVSPNPTTAAINRIRPTKGNKNHGSAEVHLKSGVQMLEDIKNSLKLFGHSCNTMQEAYEMIPSVLSSGVGEGKEKVHLSFLNAFYKGFDRFHSLLGQTVTTDLTDFKEFVANETQSCFVESIDLYYDCEITRRGITLVDTPGADSINARHTGVSFEYIRNSDAILFVTYYNHAFAKADREFLIQLGRVKDSFELDKMFFIINAIDLAENEEEYQEVKMYVHEQLTQYGIRFPKLFGVSSLLAIKHSSELKEDLSGMDKFKQEFHSFLQNDLTSMAIESAQSQWEKGLKRLQNLIEVSSEDEFTRQKKKETLKDAQSKIFELLSTQVESNSKKRISQEIQELLFYVKQRVFLRFSDFFKESFHPSMFQGKGSTKDHLQKSLNELLESIGFDFSQEMRATSLRVERFSLEQLKKEMSQLEKKITKIYEGIVIPPYEFGKLDTLPFEKAFEKIELMKFQKAWTYFKNEKHFFESDGKKKVMEELYDHLQHPSDLYLERQQERMEQWFVHYVENEMTSLRKEMLNVCQEQFSSWEEALNSSINIDDWKESYRFLKES</sequence>
<evidence type="ECO:0000259" key="7">
    <source>
        <dbReference type="Pfam" id="PF00350"/>
    </source>
</evidence>
<comment type="caution">
    <text evidence="8">The sequence shown here is derived from an EMBL/GenBank/DDBJ whole genome shotgun (WGS) entry which is preliminary data.</text>
</comment>
<evidence type="ECO:0000256" key="2">
    <source>
        <dbReference type="ARBA" id="ARBA00022741"/>
    </source>
</evidence>
<dbReference type="RefSeq" id="WP_205168454.1">
    <property type="nucleotide sequence ID" value="NZ_JAFBDZ010000001.1"/>
</dbReference>
<feature type="domain" description="Dynamin N-terminal" evidence="7">
    <location>
        <begin position="636"/>
        <end position="862"/>
    </location>
</feature>
<keyword evidence="2" id="KW-0547">Nucleotide-binding</keyword>
<dbReference type="InterPro" id="IPR027094">
    <property type="entry name" value="Mitofusin_fam"/>
</dbReference>
<evidence type="ECO:0000256" key="6">
    <source>
        <dbReference type="SAM" id="Coils"/>
    </source>
</evidence>
<keyword evidence="9" id="KW-1185">Reference proteome</keyword>
<keyword evidence="5" id="KW-0472">Membrane</keyword>